<reference evidence="3" key="2">
    <citation type="submission" date="2025-08" db="UniProtKB">
        <authorList>
            <consortium name="RefSeq"/>
        </authorList>
    </citation>
    <scope>IDENTIFICATION</scope>
    <source>
        <tissue evidence="3">Cell line</tissue>
    </source>
</reference>
<evidence type="ECO:0000313" key="3">
    <source>
        <dbReference type="RefSeq" id="XP_072617354.1"/>
    </source>
</evidence>
<dbReference type="GeneID" id="112908645"/>
<sequence>MQLCLVPPRIMGDSLRQQLSGAREHQLGCAWQPVLTPGRQGFSAWERRGRLGCLSSMEMTARTAGAGAGVASLCTGKGPWAAIRSSCVPAVSRGALRLAPARTAAPLLLLCKFLYPEAWAVADAQVVPSPRSPCGQGRVRGLHRGLHACHEFLPLPSRDEVSKKAFGPFWEWKKEQSEATREETPWRKTEEDCPCAVLVDRMLQQDLSSRSPGFGKHHPGGPGSLRNPASGEVCPEMHACFLGPGSKTCVHTRGGASQRLRQPRRTGGRFRDLPGGARGLARDSPVVQHPTPHLLGHSEHLSRVSLVEGGVSRS</sequence>
<evidence type="ECO:0000256" key="1">
    <source>
        <dbReference type="SAM" id="MobiDB-lite"/>
    </source>
</evidence>
<reference evidence="2" key="1">
    <citation type="submission" date="2025-05" db="UniProtKB">
        <authorList>
            <consortium name="RefSeq"/>
        </authorList>
    </citation>
    <scope>NUCLEOTIDE SEQUENCE [LARGE SCALE GENOMIC DNA]</scope>
</reference>
<proteinExistence type="predicted"/>
<name>A0ABM5ARF2_VULVU</name>
<gene>
    <name evidence="3" type="primary">LOC112908645</name>
</gene>
<evidence type="ECO:0000313" key="2">
    <source>
        <dbReference type="Proteomes" id="UP001652641"/>
    </source>
</evidence>
<dbReference type="Proteomes" id="UP001652641">
    <property type="component" value="Chromosome 1"/>
</dbReference>
<accession>A0ABM5ARF2</accession>
<keyword evidence="2" id="KW-1185">Reference proteome</keyword>
<feature type="region of interest" description="Disordered" evidence="1">
    <location>
        <begin position="252"/>
        <end position="301"/>
    </location>
</feature>
<feature type="region of interest" description="Disordered" evidence="1">
    <location>
        <begin position="208"/>
        <end position="230"/>
    </location>
</feature>
<organism evidence="2 3">
    <name type="scientific">Vulpes vulpes</name>
    <name type="common">Red fox</name>
    <dbReference type="NCBI Taxonomy" id="9627"/>
    <lineage>
        <taxon>Eukaryota</taxon>
        <taxon>Metazoa</taxon>
        <taxon>Chordata</taxon>
        <taxon>Craniata</taxon>
        <taxon>Vertebrata</taxon>
        <taxon>Euteleostomi</taxon>
        <taxon>Mammalia</taxon>
        <taxon>Eutheria</taxon>
        <taxon>Laurasiatheria</taxon>
        <taxon>Carnivora</taxon>
        <taxon>Caniformia</taxon>
        <taxon>Canidae</taxon>
        <taxon>Vulpes</taxon>
    </lineage>
</organism>
<dbReference type="RefSeq" id="XP_072617354.1">
    <property type="nucleotide sequence ID" value="XM_072761253.1"/>
</dbReference>
<protein>
    <submittedName>
        <fullName evidence="3">Uncharacterized protein</fullName>
    </submittedName>
</protein>